<dbReference type="EMBL" id="WVTA01000006">
    <property type="protein sequence ID" value="KAK3209262.1"/>
    <property type="molecule type" value="Genomic_DNA"/>
</dbReference>
<feature type="compositionally biased region" description="Acidic residues" evidence="1">
    <location>
        <begin position="228"/>
        <end position="245"/>
    </location>
</feature>
<sequence>MATAALLPVPVASGTIRIGQLLTDPLNAHGDSFISEHDSLPLKAPVLQTDFSETIYRDDGGRFIAKQSYPNAAAVMVQADQMIHTTLRDPLSAFRYTSRRASSQAYLHKAALRRQPLFFVTGLQKLINPRFTSSNPDDPAIEKSQSYRHESGVDLKEQDNDVIYAVQLRKVFCRIGTPEEPQRPSDVGYVYKHYRLQGEENLQLAVGFGQSVTPAEFRTLVSMSSDSDFTDESADSSEFDDDEDEGCMCCASSISNTQYRRY</sequence>
<dbReference type="AlphaFoldDB" id="A0AAN6M044"/>
<evidence type="ECO:0000313" key="3">
    <source>
        <dbReference type="Proteomes" id="UP001280581"/>
    </source>
</evidence>
<reference evidence="2 3" key="1">
    <citation type="submission" date="2021-02" db="EMBL/GenBank/DDBJ databases">
        <title>Genome assembly of Pseudopithomyces chartarum.</title>
        <authorList>
            <person name="Jauregui R."/>
            <person name="Singh J."/>
            <person name="Voisey C."/>
        </authorList>
    </citation>
    <scope>NUCLEOTIDE SEQUENCE [LARGE SCALE GENOMIC DNA]</scope>
    <source>
        <strain evidence="2 3">AGR01</strain>
    </source>
</reference>
<gene>
    <name evidence="2" type="ORF">GRF29_69g1244349</name>
</gene>
<feature type="region of interest" description="Disordered" evidence="1">
    <location>
        <begin position="131"/>
        <end position="152"/>
    </location>
</feature>
<accession>A0AAN6M044</accession>
<evidence type="ECO:0000313" key="2">
    <source>
        <dbReference type="EMBL" id="KAK3209262.1"/>
    </source>
</evidence>
<organism evidence="2 3">
    <name type="scientific">Pseudopithomyces chartarum</name>
    <dbReference type="NCBI Taxonomy" id="1892770"/>
    <lineage>
        <taxon>Eukaryota</taxon>
        <taxon>Fungi</taxon>
        <taxon>Dikarya</taxon>
        <taxon>Ascomycota</taxon>
        <taxon>Pezizomycotina</taxon>
        <taxon>Dothideomycetes</taxon>
        <taxon>Pleosporomycetidae</taxon>
        <taxon>Pleosporales</taxon>
        <taxon>Massarineae</taxon>
        <taxon>Didymosphaeriaceae</taxon>
        <taxon>Pseudopithomyces</taxon>
    </lineage>
</organism>
<keyword evidence="3" id="KW-1185">Reference proteome</keyword>
<comment type="caution">
    <text evidence="2">The sequence shown here is derived from an EMBL/GenBank/DDBJ whole genome shotgun (WGS) entry which is preliminary data.</text>
</comment>
<evidence type="ECO:0000256" key="1">
    <source>
        <dbReference type="SAM" id="MobiDB-lite"/>
    </source>
</evidence>
<feature type="region of interest" description="Disordered" evidence="1">
    <location>
        <begin position="224"/>
        <end position="245"/>
    </location>
</feature>
<protein>
    <submittedName>
        <fullName evidence="2">Uncharacterized protein</fullName>
    </submittedName>
</protein>
<dbReference type="Proteomes" id="UP001280581">
    <property type="component" value="Unassembled WGS sequence"/>
</dbReference>
<proteinExistence type="predicted"/>
<name>A0AAN6M044_9PLEO</name>